<dbReference type="GO" id="GO:0006457">
    <property type="term" value="P:protein folding"/>
    <property type="evidence" value="ECO:0007669"/>
    <property type="project" value="TreeGrafter"/>
</dbReference>
<evidence type="ECO:0000259" key="2">
    <source>
        <dbReference type="PROSITE" id="PS51203"/>
    </source>
</evidence>
<protein>
    <submittedName>
        <fullName evidence="3">Nudc protein</fullName>
    </submittedName>
</protein>
<sequence>MVDYSKWNDLDVSDDEERRRPHVSKFDTPQTVTIGRQEVQAAQAQDVDMEADDDDEPFETEDDAAEPGEDRREDVLQCRALAERALRNGDAAEGVRLLEKAMRLGGSDCPGVEELLRAARVQLGSTVATAQRAEPAKADPQQNGGTVEGRYVWSQTKEAVEINLFVPPETKAKDIQVEVSDLRLRIAGAGQTLLEGDWEFKVSPEEDPDWELITCQERRALRLLVRKAAMPGGMSVAVWWSRILKGEPSIDVEGIEARQRDQDKSKQFQKAWGEAHAMFKEAVKNRQPIPIDVGQG</sequence>
<feature type="region of interest" description="Disordered" evidence="1">
    <location>
        <begin position="1"/>
        <end position="72"/>
    </location>
</feature>
<accession>A0A813AUT2</accession>
<evidence type="ECO:0000313" key="3">
    <source>
        <dbReference type="EMBL" id="CAE7881274.1"/>
    </source>
</evidence>
<dbReference type="GO" id="GO:0051082">
    <property type="term" value="F:unfolded protein binding"/>
    <property type="evidence" value="ECO:0007669"/>
    <property type="project" value="TreeGrafter"/>
</dbReference>
<comment type="caution">
    <text evidence="3">The sequence shown here is derived from an EMBL/GenBank/DDBJ whole genome shotgun (WGS) entry which is preliminary data.</text>
</comment>
<dbReference type="Gene3D" id="2.60.40.790">
    <property type="match status" value="1"/>
</dbReference>
<feature type="compositionally biased region" description="Acidic residues" evidence="1">
    <location>
        <begin position="47"/>
        <end position="67"/>
    </location>
</feature>
<evidence type="ECO:0000313" key="4">
    <source>
        <dbReference type="Proteomes" id="UP000601435"/>
    </source>
</evidence>
<dbReference type="GO" id="GO:0005737">
    <property type="term" value="C:cytoplasm"/>
    <property type="evidence" value="ECO:0007669"/>
    <property type="project" value="TreeGrafter"/>
</dbReference>
<dbReference type="Proteomes" id="UP000601435">
    <property type="component" value="Unassembled WGS sequence"/>
</dbReference>
<feature type="compositionally biased region" description="Low complexity" evidence="1">
    <location>
        <begin position="37"/>
        <end position="46"/>
    </location>
</feature>
<dbReference type="Pfam" id="PF04969">
    <property type="entry name" value="CS"/>
    <property type="match status" value="1"/>
</dbReference>
<dbReference type="SUPFAM" id="SSF49764">
    <property type="entry name" value="HSP20-like chaperones"/>
    <property type="match status" value="1"/>
</dbReference>
<keyword evidence="4" id="KW-1185">Reference proteome</keyword>
<dbReference type="AlphaFoldDB" id="A0A813AUT2"/>
<dbReference type="PANTHER" id="PTHR12356">
    <property type="entry name" value="NUCLEAR MOVEMENT PROTEIN NUDC"/>
    <property type="match status" value="1"/>
</dbReference>
<proteinExistence type="predicted"/>
<name>A0A813AUT2_9DINO</name>
<dbReference type="InterPro" id="IPR037898">
    <property type="entry name" value="NudC_fam"/>
</dbReference>
<gene>
    <name evidence="3" type="primary">nudc</name>
    <name evidence="3" type="ORF">SNEC2469_LOCUS28942</name>
</gene>
<organism evidence="3 4">
    <name type="scientific">Symbiodinium necroappetens</name>
    <dbReference type="NCBI Taxonomy" id="1628268"/>
    <lineage>
        <taxon>Eukaryota</taxon>
        <taxon>Sar</taxon>
        <taxon>Alveolata</taxon>
        <taxon>Dinophyceae</taxon>
        <taxon>Suessiales</taxon>
        <taxon>Symbiodiniaceae</taxon>
        <taxon>Symbiodinium</taxon>
    </lineage>
</organism>
<feature type="domain" description="CS" evidence="2">
    <location>
        <begin position="146"/>
        <end position="244"/>
    </location>
</feature>
<dbReference type="InterPro" id="IPR007052">
    <property type="entry name" value="CS_dom"/>
</dbReference>
<dbReference type="EMBL" id="CAJNJA010064030">
    <property type="protein sequence ID" value="CAE7881274.1"/>
    <property type="molecule type" value="Genomic_DNA"/>
</dbReference>
<reference evidence="3" key="1">
    <citation type="submission" date="2021-02" db="EMBL/GenBank/DDBJ databases">
        <authorList>
            <person name="Dougan E. K."/>
            <person name="Rhodes N."/>
            <person name="Thang M."/>
            <person name="Chan C."/>
        </authorList>
    </citation>
    <scope>NUCLEOTIDE SEQUENCE</scope>
</reference>
<dbReference type="InterPro" id="IPR008978">
    <property type="entry name" value="HSP20-like_chaperone"/>
</dbReference>
<dbReference type="PANTHER" id="PTHR12356:SF19">
    <property type="entry name" value="NUDC DOMAIN-CONTAINING PROTEIN 3"/>
    <property type="match status" value="1"/>
</dbReference>
<dbReference type="PROSITE" id="PS51203">
    <property type="entry name" value="CS"/>
    <property type="match status" value="1"/>
</dbReference>
<dbReference type="OrthoDB" id="416217at2759"/>
<evidence type="ECO:0000256" key="1">
    <source>
        <dbReference type="SAM" id="MobiDB-lite"/>
    </source>
</evidence>